<dbReference type="OrthoDB" id="1937685at2759"/>
<dbReference type="InterPro" id="IPR052806">
    <property type="entry name" value="Fasciclin-like_AGP"/>
</dbReference>
<dbReference type="SMART" id="SM00554">
    <property type="entry name" value="FAS1"/>
    <property type="match status" value="1"/>
</dbReference>
<protein>
    <submittedName>
        <fullName evidence="5">Uncharacterized protein LOC111486689</fullName>
    </submittedName>
</protein>
<dbReference type="PANTHER" id="PTHR33985:SF15">
    <property type="entry name" value="FASCICLIN-LIKE ARABINOGALACTAN PROTEIN 19"/>
    <property type="match status" value="1"/>
</dbReference>
<keyword evidence="4" id="KW-1185">Reference proteome</keyword>
<evidence type="ECO:0000313" key="5">
    <source>
        <dbReference type="RefSeq" id="XP_022989678.1"/>
    </source>
</evidence>
<evidence type="ECO:0000256" key="2">
    <source>
        <dbReference type="SAM" id="MobiDB-lite"/>
    </source>
</evidence>
<evidence type="ECO:0000256" key="1">
    <source>
        <dbReference type="ARBA" id="ARBA00007843"/>
    </source>
</evidence>
<dbReference type="FunFam" id="2.30.180.10:FF:000046">
    <property type="entry name" value="Fasciclin-like arabinogalactan family protein"/>
    <property type="match status" value="1"/>
</dbReference>
<gene>
    <name evidence="5" type="primary">LOC111486689</name>
</gene>
<feature type="domain" description="FAS1" evidence="3">
    <location>
        <begin position="37"/>
        <end position="174"/>
    </location>
</feature>
<feature type="region of interest" description="Disordered" evidence="2">
    <location>
        <begin position="336"/>
        <end position="362"/>
    </location>
</feature>
<accession>A0A6J1JR15</accession>
<name>A0A6J1JR15_CUCMA</name>
<dbReference type="InterPro" id="IPR000782">
    <property type="entry name" value="FAS1_domain"/>
</dbReference>
<feature type="region of interest" description="Disordered" evidence="2">
    <location>
        <begin position="186"/>
        <end position="237"/>
    </location>
</feature>
<feature type="compositionally biased region" description="Polar residues" evidence="2">
    <location>
        <begin position="283"/>
        <end position="297"/>
    </location>
</feature>
<evidence type="ECO:0000313" key="4">
    <source>
        <dbReference type="Proteomes" id="UP000504608"/>
    </source>
</evidence>
<dbReference type="KEGG" id="cmax:111486689"/>
<dbReference type="PANTHER" id="PTHR33985">
    <property type="entry name" value="OS02G0491300 PROTEIN-RELATED"/>
    <property type="match status" value="1"/>
</dbReference>
<dbReference type="AlphaFoldDB" id="A0A6J1JR15"/>
<dbReference type="Gene3D" id="2.30.180.10">
    <property type="entry name" value="FAS1 domain"/>
    <property type="match status" value="1"/>
</dbReference>
<proteinExistence type="inferred from homology"/>
<dbReference type="GeneID" id="111486689"/>
<dbReference type="PROSITE" id="PS50213">
    <property type="entry name" value="FAS1"/>
    <property type="match status" value="1"/>
</dbReference>
<dbReference type="InterPro" id="IPR036378">
    <property type="entry name" value="FAS1_dom_sf"/>
</dbReference>
<feature type="region of interest" description="Disordered" evidence="2">
    <location>
        <begin position="283"/>
        <end position="324"/>
    </location>
</feature>
<reference evidence="5" key="1">
    <citation type="submission" date="2025-08" db="UniProtKB">
        <authorList>
            <consortium name="RefSeq"/>
        </authorList>
    </citation>
    <scope>IDENTIFICATION</scope>
    <source>
        <tissue evidence="5">Young leaves</tissue>
    </source>
</reference>
<dbReference type="SUPFAM" id="SSF82153">
    <property type="entry name" value="FAS1 domain"/>
    <property type="match status" value="1"/>
</dbReference>
<organism evidence="4 5">
    <name type="scientific">Cucurbita maxima</name>
    <name type="common">Pumpkin</name>
    <name type="synonym">Winter squash</name>
    <dbReference type="NCBI Taxonomy" id="3661"/>
    <lineage>
        <taxon>Eukaryota</taxon>
        <taxon>Viridiplantae</taxon>
        <taxon>Streptophyta</taxon>
        <taxon>Embryophyta</taxon>
        <taxon>Tracheophyta</taxon>
        <taxon>Spermatophyta</taxon>
        <taxon>Magnoliopsida</taxon>
        <taxon>eudicotyledons</taxon>
        <taxon>Gunneridae</taxon>
        <taxon>Pentapetalae</taxon>
        <taxon>rosids</taxon>
        <taxon>fabids</taxon>
        <taxon>Cucurbitales</taxon>
        <taxon>Cucurbitaceae</taxon>
        <taxon>Cucurbiteae</taxon>
        <taxon>Cucurbita</taxon>
    </lineage>
</organism>
<dbReference type="Proteomes" id="UP000504608">
    <property type="component" value="Unplaced"/>
</dbReference>
<feature type="compositionally biased region" description="Low complexity" evidence="2">
    <location>
        <begin position="191"/>
        <end position="203"/>
    </location>
</feature>
<dbReference type="Pfam" id="PF02469">
    <property type="entry name" value="Fasciclin"/>
    <property type="match status" value="1"/>
</dbReference>
<feature type="compositionally biased region" description="Basic and acidic residues" evidence="2">
    <location>
        <begin position="342"/>
        <end position="362"/>
    </location>
</feature>
<evidence type="ECO:0000259" key="3">
    <source>
        <dbReference type="PROSITE" id="PS50213"/>
    </source>
</evidence>
<feature type="compositionally biased region" description="Basic and acidic residues" evidence="2">
    <location>
        <begin position="313"/>
        <end position="324"/>
    </location>
</feature>
<comment type="similarity">
    <text evidence="1">Belongs to the fasciclin-like AGP family.</text>
</comment>
<sequence>MAFQLRIKIGLHGYVALLMLSFFFNKNSIVTSIPTQELDAMLSIVRARGYNLFSNAITTSDLQLDLLAAADNASFTLFAPTDSSLFALAMTQSASVYTATLRYHGLPRRLSVSDLNSLPSQVAIPTLLRSQYVSVTRCHRGSRSDAISVNGINVVLPGLYYGRHVVVHGLGGILSLHSQNGYTYGSPPPLSRFRPSGPRSFPPQIDLGSNENRDFTVSPADRSIDQSPVSPPISPSSFSNKTVDLPFNRVFLGPASEQPNFPVESPAISSPSVSPGYPPTISSDLTPTMQNENTVTPTPTPLISGEEASDSGRMMKSEDDMTGRTVEEYEPLDWMSLGFGERNSDDIDVEDSHPRPNEARRL</sequence>
<dbReference type="RefSeq" id="XP_022989678.1">
    <property type="nucleotide sequence ID" value="XM_023133910.1"/>
</dbReference>